<sequence length="98" mass="11290">MHRNEDAFPSPEDFIPERWLAADGKETRKASWTPFSVGSRRCIGINLAQMELSKLTAAFFLRFDARVDETMTEEDMRMYDTFNAGPAGARLFVHMREV</sequence>
<dbReference type="InterPro" id="IPR017972">
    <property type="entry name" value="Cyt_P450_CS"/>
</dbReference>
<reference evidence="9" key="1">
    <citation type="journal article" date="2021" name="Mol. Plant Microbe Interact.">
        <title>Telomere to telomere genome assembly of Fusarium musae F31, causal agent of crown rot disease of banana.</title>
        <authorList>
            <person name="Degradi L."/>
            <person name="Tava V."/>
            <person name="Kunova A."/>
            <person name="Cortesi P."/>
            <person name="Saracchi M."/>
            <person name="Pasquali M."/>
        </authorList>
    </citation>
    <scope>NUCLEOTIDE SEQUENCE</scope>
    <source>
        <strain evidence="9">F31</strain>
    </source>
</reference>
<evidence type="ECO:0000256" key="8">
    <source>
        <dbReference type="RuleBase" id="RU000461"/>
    </source>
</evidence>
<dbReference type="InterPro" id="IPR002403">
    <property type="entry name" value="Cyt_P450_E_grp-IV"/>
</dbReference>
<dbReference type="SUPFAM" id="SSF48264">
    <property type="entry name" value="Cytochrome P450"/>
    <property type="match status" value="1"/>
</dbReference>
<evidence type="ECO:0000313" key="9">
    <source>
        <dbReference type="EMBL" id="KAG9500677.1"/>
    </source>
</evidence>
<dbReference type="PRINTS" id="PR00465">
    <property type="entry name" value="EP450IV"/>
</dbReference>
<dbReference type="AlphaFoldDB" id="A0A9P8IP87"/>
<dbReference type="GeneID" id="68314212"/>
<keyword evidence="8" id="KW-0560">Oxidoreductase</keyword>
<dbReference type="Pfam" id="PF00067">
    <property type="entry name" value="p450"/>
    <property type="match status" value="1"/>
</dbReference>
<dbReference type="Proteomes" id="UP000827133">
    <property type="component" value="Unassembled WGS sequence"/>
</dbReference>
<comment type="similarity">
    <text evidence="2 8">Belongs to the cytochrome P450 family.</text>
</comment>
<protein>
    <recommendedName>
        <fullName evidence="11">Cytochrome P450</fullName>
    </recommendedName>
</protein>
<evidence type="ECO:0000256" key="4">
    <source>
        <dbReference type="ARBA" id="ARBA00022723"/>
    </source>
</evidence>
<comment type="cofactor">
    <cofactor evidence="1 7">
        <name>heme</name>
        <dbReference type="ChEBI" id="CHEBI:30413"/>
    </cofactor>
</comment>
<proteinExistence type="inferred from homology"/>
<evidence type="ECO:0008006" key="11">
    <source>
        <dbReference type="Google" id="ProtNLM"/>
    </source>
</evidence>
<dbReference type="GO" id="GO:0020037">
    <property type="term" value="F:heme binding"/>
    <property type="evidence" value="ECO:0007669"/>
    <property type="project" value="InterPro"/>
</dbReference>
<keyword evidence="5 7" id="KW-0408">Iron</keyword>
<organism evidence="9 10">
    <name type="scientific">Fusarium musae</name>
    <dbReference type="NCBI Taxonomy" id="1042133"/>
    <lineage>
        <taxon>Eukaryota</taxon>
        <taxon>Fungi</taxon>
        <taxon>Dikarya</taxon>
        <taxon>Ascomycota</taxon>
        <taxon>Pezizomycotina</taxon>
        <taxon>Sordariomycetes</taxon>
        <taxon>Hypocreomycetidae</taxon>
        <taxon>Hypocreales</taxon>
        <taxon>Nectriaceae</taxon>
        <taxon>Fusarium</taxon>
    </lineage>
</organism>
<dbReference type="GO" id="GO:0005506">
    <property type="term" value="F:iron ion binding"/>
    <property type="evidence" value="ECO:0007669"/>
    <property type="project" value="InterPro"/>
</dbReference>
<dbReference type="Gene3D" id="1.10.630.10">
    <property type="entry name" value="Cytochrome P450"/>
    <property type="match status" value="1"/>
</dbReference>
<feature type="binding site" description="axial binding residue" evidence="7">
    <location>
        <position position="42"/>
    </location>
    <ligand>
        <name>heme</name>
        <dbReference type="ChEBI" id="CHEBI:30413"/>
    </ligand>
    <ligandPart>
        <name>Fe</name>
        <dbReference type="ChEBI" id="CHEBI:18248"/>
    </ligandPart>
</feature>
<dbReference type="RefSeq" id="XP_044679677.1">
    <property type="nucleotide sequence ID" value="XM_044824020.1"/>
</dbReference>
<dbReference type="InterPro" id="IPR001128">
    <property type="entry name" value="Cyt_P450"/>
</dbReference>
<evidence type="ECO:0000256" key="6">
    <source>
        <dbReference type="ARBA" id="ARBA00023033"/>
    </source>
</evidence>
<evidence type="ECO:0000256" key="2">
    <source>
        <dbReference type="ARBA" id="ARBA00010617"/>
    </source>
</evidence>
<dbReference type="KEGG" id="fmu:J7337_006356"/>
<evidence type="ECO:0000256" key="1">
    <source>
        <dbReference type="ARBA" id="ARBA00001971"/>
    </source>
</evidence>
<keyword evidence="10" id="KW-1185">Reference proteome</keyword>
<keyword evidence="6 8" id="KW-0503">Monooxygenase</keyword>
<dbReference type="InterPro" id="IPR036396">
    <property type="entry name" value="Cyt_P450_sf"/>
</dbReference>
<name>A0A9P8IP87_9HYPO</name>
<evidence type="ECO:0000313" key="10">
    <source>
        <dbReference type="Proteomes" id="UP000827133"/>
    </source>
</evidence>
<gene>
    <name evidence="9" type="ORF">J7337_006356</name>
</gene>
<accession>A0A9P8IP87</accession>
<evidence type="ECO:0000256" key="5">
    <source>
        <dbReference type="ARBA" id="ARBA00023004"/>
    </source>
</evidence>
<dbReference type="PANTHER" id="PTHR24305:SF166">
    <property type="entry name" value="CYTOCHROME P450 12A4, MITOCHONDRIAL-RELATED"/>
    <property type="match status" value="1"/>
</dbReference>
<dbReference type="PROSITE" id="PS00086">
    <property type="entry name" value="CYTOCHROME_P450"/>
    <property type="match status" value="1"/>
</dbReference>
<comment type="caution">
    <text evidence="9">The sequence shown here is derived from an EMBL/GenBank/DDBJ whole genome shotgun (WGS) entry which is preliminary data.</text>
</comment>
<keyword evidence="3 7" id="KW-0349">Heme</keyword>
<keyword evidence="4 7" id="KW-0479">Metal-binding</keyword>
<evidence type="ECO:0000256" key="7">
    <source>
        <dbReference type="PIRSR" id="PIRSR602403-1"/>
    </source>
</evidence>
<dbReference type="PANTHER" id="PTHR24305">
    <property type="entry name" value="CYTOCHROME P450"/>
    <property type="match status" value="1"/>
</dbReference>
<dbReference type="EMBL" id="JAHBCI010000005">
    <property type="protein sequence ID" value="KAG9500677.1"/>
    <property type="molecule type" value="Genomic_DNA"/>
</dbReference>
<evidence type="ECO:0000256" key="3">
    <source>
        <dbReference type="ARBA" id="ARBA00022617"/>
    </source>
</evidence>
<dbReference type="InterPro" id="IPR050121">
    <property type="entry name" value="Cytochrome_P450_monoxygenase"/>
</dbReference>
<dbReference type="GO" id="GO:0004497">
    <property type="term" value="F:monooxygenase activity"/>
    <property type="evidence" value="ECO:0007669"/>
    <property type="project" value="UniProtKB-KW"/>
</dbReference>
<dbReference type="GO" id="GO:0016705">
    <property type="term" value="F:oxidoreductase activity, acting on paired donors, with incorporation or reduction of molecular oxygen"/>
    <property type="evidence" value="ECO:0007669"/>
    <property type="project" value="InterPro"/>
</dbReference>